<evidence type="ECO:0000313" key="2">
    <source>
        <dbReference type="Proteomes" id="UP000679749"/>
    </source>
</evidence>
<dbReference type="RefSeq" id="WP_213116104.1">
    <property type="nucleotide sequence ID" value="NZ_JAGYPF010000001.1"/>
</dbReference>
<sequence length="276" mass="31900">MKKIAVAIIHGIGRQDKNFASGMIGMLKKNFSKKLGNLVTDPSSQLIFQPIQWSEVLEDREQELYEKIVLNHNLDYQKLRHFIIHYLGDVIAYQPVESAKHNYERVHEKIAENLHELANNAGGSAPLCVISHSLGSVITSNYFYDLQNRQNEFSPLENGDTITLFYTLGTTLPLWSLRYYNFDRPIKIPSPKLKEFYPGLKGEWINFYDKDDILGYPLQPINDIYKNAVTEDRQVNVGNILTSWNPLCHTSYFRDKDVIEGIADGLVRTWRHINNR</sequence>
<gene>
    <name evidence="1" type="ORF">KHA99_03910</name>
</gene>
<protein>
    <submittedName>
        <fullName evidence="1">Chemotaxis protein</fullName>
    </submittedName>
</protein>
<organism evidence="1 2">
    <name type="scientific">Neobacillus rhizophilus</name>
    <dbReference type="NCBI Taxonomy" id="2833579"/>
    <lineage>
        <taxon>Bacteria</taxon>
        <taxon>Bacillati</taxon>
        <taxon>Bacillota</taxon>
        <taxon>Bacilli</taxon>
        <taxon>Bacillales</taxon>
        <taxon>Bacillaceae</taxon>
        <taxon>Neobacillus</taxon>
    </lineage>
</organism>
<accession>A0A942YU56</accession>
<evidence type="ECO:0000313" key="1">
    <source>
        <dbReference type="EMBL" id="MBS4211605.1"/>
    </source>
</evidence>
<dbReference type="EMBL" id="JAGYPF010000001">
    <property type="protein sequence ID" value="MBS4211605.1"/>
    <property type="molecule type" value="Genomic_DNA"/>
</dbReference>
<comment type="caution">
    <text evidence="1">The sequence shown here is derived from an EMBL/GenBank/DDBJ whole genome shotgun (WGS) entry which is preliminary data.</text>
</comment>
<dbReference type="InterPro" id="IPR029058">
    <property type="entry name" value="AB_hydrolase_fold"/>
</dbReference>
<proteinExistence type="predicted"/>
<name>A0A942YU56_9BACI</name>
<dbReference type="Proteomes" id="UP000679749">
    <property type="component" value="Unassembled WGS sequence"/>
</dbReference>
<dbReference type="AlphaFoldDB" id="A0A942YU56"/>
<reference evidence="1" key="1">
    <citation type="submission" date="2021-05" db="EMBL/GenBank/DDBJ databases">
        <title>Novel Bacillus species.</title>
        <authorList>
            <person name="Liu G."/>
        </authorList>
    </citation>
    <scope>NUCLEOTIDE SEQUENCE</scope>
    <source>
        <strain evidence="1">FJAT-49825</strain>
    </source>
</reference>
<dbReference type="SUPFAM" id="SSF53474">
    <property type="entry name" value="alpha/beta-Hydrolases"/>
    <property type="match status" value="1"/>
</dbReference>
<keyword evidence="2" id="KW-1185">Reference proteome</keyword>